<dbReference type="InterPro" id="IPR051169">
    <property type="entry name" value="NADH-Q_oxidoreductase"/>
</dbReference>
<gene>
    <name evidence="7" type="ORF">RradSPS_1103</name>
    <name evidence="8" type="ORF">SIL72_07090</name>
</gene>
<sequence>MAGPDAGRAERTDGPEHYRLIVVGAGFAGASAVRDLRSDGFAPDETLLIDAFSQYTYRPLIHEVASGSLSPKSVLSRNAALCRGRARFLQAHVAELSPKLRRLRTGDGAQFSYDYLVLATGASPARPPEEFAGHFQLFWSLDDALKLRSELARVWEAATAPEGLVDKADSTVAIVGGGTTGVELACEVGALFRELRRRSGPARRPASGRPRVVLLEGSERLMGWLDPYFHRTALRRLGELGVEVRLSALVEEAGPAEVVLPDGPLAARTKVWAAGLAVGGLASGLPGERDSSGRLRVTRHLTVPDHPEIYVIGDASVHEDRRHGPLPPTASVAVQQGPFVARDLARRAAGRRERPGYEHFDRGYVVGLGPGDAVAEALGRKFSGRAAHALYRSVLLFYLRGRERRALALADWSLGRLGRLGFRGQSSVIRGS</sequence>
<dbReference type="PANTHER" id="PTHR42913:SF3">
    <property type="entry name" value="64 KDA MITOCHONDRIAL NADH DEHYDROGENASE (EUROFUNG)"/>
    <property type="match status" value="1"/>
</dbReference>
<dbReference type="eggNOG" id="COG1252">
    <property type="taxonomic scope" value="Bacteria"/>
</dbReference>
<evidence type="ECO:0000259" key="6">
    <source>
        <dbReference type="Pfam" id="PF07992"/>
    </source>
</evidence>
<evidence type="ECO:0000313" key="8">
    <source>
        <dbReference type="EMBL" id="MDX5893793.1"/>
    </source>
</evidence>
<evidence type="ECO:0000256" key="3">
    <source>
        <dbReference type="ARBA" id="ARBA00022630"/>
    </source>
</evidence>
<feature type="domain" description="FAD/NAD(P)-binding" evidence="6">
    <location>
        <begin position="18"/>
        <end position="337"/>
    </location>
</feature>
<evidence type="ECO:0000256" key="2">
    <source>
        <dbReference type="ARBA" id="ARBA00005272"/>
    </source>
</evidence>
<dbReference type="HOGENOM" id="CLU_021377_7_1_11"/>
<dbReference type="PRINTS" id="PR00368">
    <property type="entry name" value="FADPNR"/>
</dbReference>
<comment type="cofactor">
    <cofactor evidence="1">
        <name>FAD</name>
        <dbReference type="ChEBI" id="CHEBI:57692"/>
    </cofactor>
</comment>
<dbReference type="GO" id="GO:0003955">
    <property type="term" value="F:NAD(P)H dehydrogenase (quinone) activity"/>
    <property type="evidence" value="ECO:0007669"/>
    <property type="project" value="TreeGrafter"/>
</dbReference>
<dbReference type="SUPFAM" id="SSF51905">
    <property type="entry name" value="FAD/NAD(P)-binding domain"/>
    <property type="match status" value="1"/>
</dbReference>
<dbReference type="KEGG" id="rrd:RradSPS_1103"/>
<dbReference type="EMBL" id="CP007514">
    <property type="protein sequence ID" value="AHY46386.1"/>
    <property type="molecule type" value="Genomic_DNA"/>
</dbReference>
<reference evidence="8" key="2">
    <citation type="submission" date="2023-11" db="EMBL/GenBank/DDBJ databases">
        <title>MicrobeMod: A computational toolkit for identifying prokaryotic methylation and restriction-modification with nanopore sequencing.</title>
        <authorList>
            <person name="Crits-Christoph A."/>
            <person name="Kang S.C."/>
            <person name="Lee H."/>
            <person name="Ostrov N."/>
        </authorList>
    </citation>
    <scope>NUCLEOTIDE SEQUENCE</scope>
    <source>
        <strain evidence="8">ATCC 51242</strain>
    </source>
</reference>
<keyword evidence="3" id="KW-0285">Flavoprotein</keyword>
<name>A0A023X2D9_RUBRA</name>
<dbReference type="Pfam" id="PF07992">
    <property type="entry name" value="Pyr_redox_2"/>
    <property type="match status" value="1"/>
</dbReference>
<evidence type="ECO:0000256" key="4">
    <source>
        <dbReference type="ARBA" id="ARBA00022827"/>
    </source>
</evidence>
<dbReference type="Proteomes" id="UP000025229">
    <property type="component" value="Chromosome"/>
</dbReference>
<evidence type="ECO:0000256" key="5">
    <source>
        <dbReference type="ARBA" id="ARBA00023002"/>
    </source>
</evidence>
<dbReference type="RefSeq" id="WP_038681241.1">
    <property type="nucleotide sequence ID" value="NZ_CP007514.1"/>
</dbReference>
<dbReference type="InterPro" id="IPR023753">
    <property type="entry name" value="FAD/NAD-binding_dom"/>
</dbReference>
<dbReference type="Proteomes" id="UP001281130">
    <property type="component" value="Unassembled WGS sequence"/>
</dbReference>
<dbReference type="InterPro" id="IPR036188">
    <property type="entry name" value="FAD/NAD-bd_sf"/>
</dbReference>
<evidence type="ECO:0000256" key="1">
    <source>
        <dbReference type="ARBA" id="ARBA00001974"/>
    </source>
</evidence>
<dbReference type="Gene3D" id="3.50.50.100">
    <property type="match status" value="1"/>
</dbReference>
<comment type="similarity">
    <text evidence="2">Belongs to the NADH dehydrogenase family.</text>
</comment>
<keyword evidence="5" id="KW-0560">Oxidoreductase</keyword>
<dbReference type="AlphaFoldDB" id="A0A023X2D9"/>
<evidence type="ECO:0000313" key="9">
    <source>
        <dbReference type="Proteomes" id="UP000025229"/>
    </source>
</evidence>
<evidence type="ECO:0000313" key="7">
    <source>
        <dbReference type="EMBL" id="AHY46386.1"/>
    </source>
</evidence>
<protein>
    <submittedName>
        <fullName evidence="8">FAD-dependent oxidoreductase</fullName>
    </submittedName>
    <submittedName>
        <fullName evidence="7">NADH dehydrogenase FAD-containing subunit</fullName>
    </submittedName>
</protein>
<reference evidence="7 9" key="1">
    <citation type="submission" date="2014-03" db="EMBL/GenBank/DDBJ databases">
        <title>Complete genome sequence of the Radio-Resistant Rubrobacter radiotolerans RSPS-4.</title>
        <authorList>
            <person name="Egas C.C."/>
            <person name="Barroso C.C."/>
            <person name="Froufe H.J.C."/>
            <person name="Pacheco J.J."/>
            <person name="Albuquerque L.L."/>
            <person name="da Costa M.M.S."/>
        </authorList>
    </citation>
    <scope>NUCLEOTIDE SEQUENCE [LARGE SCALE GENOMIC DNA]</scope>
    <source>
        <strain evidence="7 9">RSPS-4</strain>
    </source>
</reference>
<proteinExistence type="inferred from homology"/>
<dbReference type="GO" id="GO:0019646">
    <property type="term" value="P:aerobic electron transport chain"/>
    <property type="evidence" value="ECO:0007669"/>
    <property type="project" value="TreeGrafter"/>
</dbReference>
<keyword evidence="9" id="KW-1185">Reference proteome</keyword>
<organism evidence="7 9">
    <name type="scientific">Rubrobacter radiotolerans</name>
    <name type="common">Arthrobacter radiotolerans</name>
    <dbReference type="NCBI Taxonomy" id="42256"/>
    <lineage>
        <taxon>Bacteria</taxon>
        <taxon>Bacillati</taxon>
        <taxon>Actinomycetota</taxon>
        <taxon>Rubrobacteria</taxon>
        <taxon>Rubrobacterales</taxon>
        <taxon>Rubrobacteraceae</taxon>
        <taxon>Rubrobacter</taxon>
    </lineage>
</organism>
<dbReference type="EMBL" id="JAWXXX010000001">
    <property type="protein sequence ID" value="MDX5893793.1"/>
    <property type="molecule type" value="Genomic_DNA"/>
</dbReference>
<dbReference type="PANTHER" id="PTHR42913">
    <property type="entry name" value="APOPTOSIS-INDUCING FACTOR 1"/>
    <property type="match status" value="1"/>
</dbReference>
<keyword evidence="4" id="KW-0274">FAD</keyword>
<accession>A0A023X2D9</accession>
<dbReference type="STRING" id="42256.RradSPS_1103"/>
<dbReference type="PRINTS" id="PR00411">
    <property type="entry name" value="PNDRDTASEI"/>
</dbReference>